<evidence type="ECO:0000256" key="3">
    <source>
        <dbReference type="SAM" id="Phobius"/>
    </source>
</evidence>
<accession>A0A1Q5ZZ89</accession>
<feature type="transmembrane region" description="Helical" evidence="3">
    <location>
        <begin position="381"/>
        <end position="406"/>
    </location>
</feature>
<dbReference type="InterPro" id="IPR002541">
    <property type="entry name" value="Cyt_c_assembly"/>
</dbReference>
<dbReference type="RefSeq" id="WP_074489745.1">
    <property type="nucleotide sequence ID" value="NZ_FPAM01000005.1"/>
</dbReference>
<feature type="transmembrane region" description="Helical" evidence="3">
    <location>
        <begin position="238"/>
        <end position="259"/>
    </location>
</feature>
<feature type="transmembrane region" description="Helical" evidence="3">
    <location>
        <begin position="302"/>
        <end position="321"/>
    </location>
</feature>
<gene>
    <name evidence="5" type="ORF">RG47T_2542</name>
</gene>
<dbReference type="GO" id="GO:0015232">
    <property type="term" value="F:heme transmembrane transporter activity"/>
    <property type="evidence" value="ECO:0007669"/>
    <property type="project" value="InterPro"/>
</dbReference>
<reference evidence="5 6" key="1">
    <citation type="submission" date="2016-11" db="EMBL/GenBank/DDBJ databases">
        <title>Whole Genome Sequencing of Mucilaginibacter polytrichastri RG4-7(T) isolated from the moss sample.</title>
        <authorList>
            <person name="Li Y."/>
        </authorList>
    </citation>
    <scope>NUCLEOTIDE SEQUENCE [LARGE SCALE GENOMIC DNA]</scope>
    <source>
        <strain evidence="5 6">RG4-7</strain>
    </source>
</reference>
<feature type="transmembrane region" description="Helical" evidence="3">
    <location>
        <begin position="109"/>
        <end position="125"/>
    </location>
</feature>
<dbReference type="Pfam" id="PF01578">
    <property type="entry name" value="Cytochrom_C_asm"/>
    <property type="match status" value="1"/>
</dbReference>
<dbReference type="PRINTS" id="PR01410">
    <property type="entry name" value="CCBIOGENESIS"/>
</dbReference>
<protein>
    <recommendedName>
        <fullName evidence="4">Cytochrome c assembly protein domain-containing protein</fullName>
    </recommendedName>
</protein>
<feature type="transmembrane region" description="Helical" evidence="3">
    <location>
        <begin position="787"/>
        <end position="807"/>
    </location>
</feature>
<feature type="transmembrane region" description="Helical" evidence="3">
    <location>
        <begin position="426"/>
        <end position="444"/>
    </location>
</feature>
<keyword evidence="6" id="KW-1185">Reference proteome</keyword>
<evidence type="ECO:0000313" key="5">
    <source>
        <dbReference type="EMBL" id="OKS87083.1"/>
    </source>
</evidence>
<keyword evidence="2" id="KW-0201">Cytochrome c-type biogenesis</keyword>
<feature type="transmembrane region" description="Helical" evidence="3">
    <location>
        <begin position="279"/>
        <end position="295"/>
    </location>
</feature>
<dbReference type="PANTHER" id="PTHR43653">
    <property type="entry name" value="CYTOCHROME C ASSEMBLY PROTEIN-RELATED"/>
    <property type="match status" value="1"/>
</dbReference>
<name>A0A1Q5ZZ89_9SPHI</name>
<evidence type="ECO:0000259" key="4">
    <source>
        <dbReference type="Pfam" id="PF01578"/>
    </source>
</evidence>
<dbReference type="GO" id="GO:0017004">
    <property type="term" value="P:cytochrome complex assembly"/>
    <property type="evidence" value="ECO:0007669"/>
    <property type="project" value="UniProtKB-KW"/>
</dbReference>
<feature type="transmembrane region" description="Helical" evidence="3">
    <location>
        <begin position="48"/>
        <end position="75"/>
    </location>
</feature>
<dbReference type="SUPFAM" id="SSF103473">
    <property type="entry name" value="MFS general substrate transporter"/>
    <property type="match status" value="1"/>
</dbReference>
<proteinExistence type="inferred from homology"/>
<feature type="transmembrane region" description="Helical" evidence="3">
    <location>
        <begin position="513"/>
        <end position="535"/>
    </location>
</feature>
<dbReference type="STRING" id="1302689.RG47T_2542"/>
<dbReference type="GO" id="GO:0020037">
    <property type="term" value="F:heme binding"/>
    <property type="evidence" value="ECO:0007669"/>
    <property type="project" value="InterPro"/>
</dbReference>
<dbReference type="InterPro" id="IPR003567">
    <property type="entry name" value="Cyt_c_biogenesis"/>
</dbReference>
<feature type="transmembrane region" description="Helical" evidence="3">
    <location>
        <begin position="15"/>
        <end position="36"/>
    </location>
</feature>
<evidence type="ECO:0000256" key="2">
    <source>
        <dbReference type="ARBA" id="ARBA00022748"/>
    </source>
</evidence>
<comment type="similarity">
    <text evidence="1">Belongs to the CcmF/CycK/Ccl1/NrfE/CcsA family.</text>
</comment>
<feature type="transmembrane region" description="Helical" evidence="3">
    <location>
        <begin position="207"/>
        <end position="226"/>
    </location>
</feature>
<dbReference type="Proteomes" id="UP000186720">
    <property type="component" value="Unassembled WGS sequence"/>
</dbReference>
<keyword evidence="3" id="KW-0472">Membrane</keyword>
<comment type="caution">
    <text evidence="5">The sequence shown here is derived from an EMBL/GenBank/DDBJ whole genome shotgun (WGS) entry which is preliminary data.</text>
</comment>
<dbReference type="InterPro" id="IPR036259">
    <property type="entry name" value="MFS_trans_sf"/>
</dbReference>
<dbReference type="GO" id="GO:0016020">
    <property type="term" value="C:membrane"/>
    <property type="evidence" value="ECO:0007669"/>
    <property type="project" value="InterPro"/>
</dbReference>
<dbReference type="EMBL" id="MPPL01000001">
    <property type="protein sequence ID" value="OKS87083.1"/>
    <property type="molecule type" value="Genomic_DNA"/>
</dbReference>
<feature type="transmembrane region" description="Helical" evidence="3">
    <location>
        <begin position="137"/>
        <end position="156"/>
    </location>
</feature>
<feature type="transmembrane region" description="Helical" evidence="3">
    <location>
        <begin position="456"/>
        <end position="476"/>
    </location>
</feature>
<dbReference type="PANTHER" id="PTHR43653:SF1">
    <property type="entry name" value="CYTOCHROME C-TYPE BIOGENESIS PROTEIN CCMF"/>
    <property type="match status" value="1"/>
</dbReference>
<evidence type="ECO:0000313" key="6">
    <source>
        <dbReference type="Proteomes" id="UP000186720"/>
    </source>
</evidence>
<sequence length="833" mass="93272">MDTAFKGEHLLPGHLGQFFIILAFGSALLSAISYYFATTSTNKLDKSWFFLGRISFFVNSLSVVSIGACLFYIIYNNLFEYHYAWAHSSRKLPVYYIISSYWEGQEGSFWLWGFWQAVLGNLMIWKAKTFEKPVMTVIALSQTLLASMLIGVELFGTRVGSSPFILLRQAIEGPIFSRPDYLTFIKDGNGLNPLLQNYWMVIHPPTLFLGFASMVIPFAYAVAGLWQRRYKEWVQPAISYALFAVMVLGTGIIMGSFWAYESLNFGGFWAWDPVENASVIPWLTLIAAVHVLIVYKNTGHSYFTATFLVLISFVLVLYASFLTRSGILGETSVHAFTDLGMKWHLVIDVLIFLAICIYLVVSRWKELPITKKDEETYSREFWMFVGAIFLGLSCFHLTLVTSIPVWNWIFGTKLAPPTEPIKHYNVIQASFAVVVTLLTGFAQFLKYKKTDSARFFITAVVYLVFSVLVGGLIIYVTGIYKLHFVFSLVMMGAVFTVLANAKVLADVLKGKVKLAGSAVAHIGFGLILVGALIAAGTSTVVSQNNSGIGYGDEFAKTSNPKENIMLYKNQPIQMGGYTVTYFGDSVVAPNHYFKVDYKKINAAGKVTEEFVLKPNSQANNKMGLVSSPDTKHYLFHDLYTHVTMAPIKADLDGEDGGHSETDDDKNYDAPVSHEVAVGDTIRFREGFMVLKSLNKESHVENIPLKGTDVAVGAAFEIFSHEKTYKAEPVFMIKGGNAFDFARKVDDAGLKLRFSKIIPEQNKVEIQVFQQPESKKPYIVMKAINFPYINFFWSGTIIMVIGFLMSIFRRNKELRIAEANAESKSAKPGKLQKA</sequence>
<dbReference type="AlphaFoldDB" id="A0A1Q5ZZ89"/>
<evidence type="ECO:0000256" key="1">
    <source>
        <dbReference type="ARBA" id="ARBA00009186"/>
    </source>
</evidence>
<organism evidence="5 6">
    <name type="scientific">Mucilaginibacter polytrichastri</name>
    <dbReference type="NCBI Taxonomy" id="1302689"/>
    <lineage>
        <taxon>Bacteria</taxon>
        <taxon>Pseudomonadati</taxon>
        <taxon>Bacteroidota</taxon>
        <taxon>Sphingobacteriia</taxon>
        <taxon>Sphingobacteriales</taxon>
        <taxon>Sphingobacteriaceae</taxon>
        <taxon>Mucilaginibacter</taxon>
    </lineage>
</organism>
<keyword evidence="3" id="KW-1133">Transmembrane helix</keyword>
<feature type="transmembrane region" description="Helical" evidence="3">
    <location>
        <begin position="482"/>
        <end position="501"/>
    </location>
</feature>
<keyword evidence="3" id="KW-0812">Transmembrane</keyword>
<dbReference type="OrthoDB" id="9761451at2"/>
<feature type="transmembrane region" description="Helical" evidence="3">
    <location>
        <begin position="341"/>
        <end position="361"/>
    </location>
</feature>
<feature type="domain" description="Cytochrome c assembly protein" evidence="4">
    <location>
        <begin position="114"/>
        <end position="325"/>
    </location>
</feature>